<keyword evidence="3" id="KW-1185">Reference proteome</keyword>
<sequence>MVDKKLDWGNNVLNKLDNDLLESEIIIDDILTKLDMLISEINSYVAEIQYGLNITNEKMNISIVELQELEKKLNDYFSYMELMRKSIEDTNNIVYDINNEMLNIKNSLEVSSVRLNNRYHRIEEGIKNNSKKLEMLSNTLKSINKNQKMLFENLKSTRILVYMVTIMTIVNMLINFNKIF</sequence>
<name>A0A076LC81_9EURY</name>
<dbReference type="STRING" id="1301915.JH146_0936"/>
<dbReference type="EMBL" id="CP009149">
    <property type="protein sequence ID" value="AIJ05781.1"/>
    <property type="molecule type" value="Genomic_DNA"/>
</dbReference>
<dbReference type="GeneID" id="24891545"/>
<dbReference type="HOGENOM" id="CLU_1444673_0_0_2"/>
<proteinExistence type="predicted"/>
<protein>
    <submittedName>
        <fullName evidence="2">Uncharacterized protein</fullName>
    </submittedName>
</protein>
<dbReference type="KEGG" id="mjh:JH146_0936"/>
<evidence type="ECO:0000256" key="1">
    <source>
        <dbReference type="SAM" id="Phobius"/>
    </source>
</evidence>
<reference evidence="2 3" key="1">
    <citation type="journal article" date="2015" name="Int. J. Syst. Evol. Microbiol.">
        <title>M ethanocaldococcus bathoardescens sp. nov., a hyperthermophilic methanogen isolated from a volcanically active deep-sea hydrothermal vent.</title>
        <authorList>
            <person name="Stewart L.C."/>
            <person name="Jung J.H."/>
            <person name="Kim Y.T."/>
            <person name="Kwon S.W."/>
            <person name="Park C.S."/>
            <person name="Holden J.F."/>
        </authorList>
    </citation>
    <scope>NUCLEOTIDE SEQUENCE [LARGE SCALE GENOMIC DNA]</scope>
    <source>
        <strain evidence="2 3">JH146</strain>
    </source>
</reference>
<keyword evidence="1" id="KW-0472">Membrane</keyword>
<feature type="transmembrane region" description="Helical" evidence="1">
    <location>
        <begin position="159"/>
        <end position="176"/>
    </location>
</feature>
<dbReference type="AlphaFoldDB" id="A0A076LC81"/>
<dbReference type="RefSeq" id="WP_048201929.1">
    <property type="nucleotide sequence ID" value="NZ_CP009149.1"/>
</dbReference>
<keyword evidence="1" id="KW-0812">Transmembrane</keyword>
<evidence type="ECO:0000313" key="3">
    <source>
        <dbReference type="Proteomes" id="UP000028781"/>
    </source>
</evidence>
<evidence type="ECO:0000313" key="2">
    <source>
        <dbReference type="EMBL" id="AIJ05781.1"/>
    </source>
</evidence>
<accession>A0A076LC81</accession>
<dbReference type="Proteomes" id="UP000028781">
    <property type="component" value="Chromosome"/>
</dbReference>
<gene>
    <name evidence="2" type="ORF">JH146_0936</name>
</gene>
<organism evidence="2 3">
    <name type="scientific">Methanocaldococcus bathoardescens</name>
    <dbReference type="NCBI Taxonomy" id="1301915"/>
    <lineage>
        <taxon>Archaea</taxon>
        <taxon>Methanobacteriati</taxon>
        <taxon>Methanobacteriota</taxon>
        <taxon>Methanomada group</taxon>
        <taxon>Methanococci</taxon>
        <taxon>Methanococcales</taxon>
        <taxon>Methanocaldococcaceae</taxon>
        <taxon>Methanocaldococcus</taxon>
    </lineage>
</organism>
<keyword evidence="1" id="KW-1133">Transmembrane helix</keyword>